<dbReference type="Proteomes" id="UP000053860">
    <property type="component" value="Unassembled WGS sequence"/>
</dbReference>
<proteinExistence type="predicted"/>
<sequence length="64" mass="7121">MTNEHMRNWTECVRAKNIQTNAPVEAGYHHSITDIMVSAALCTGQRAIFDKEAKKVIAGGKEFT</sequence>
<protein>
    <submittedName>
        <fullName evidence="1">Tat pathway signal sequence domain protein</fullName>
    </submittedName>
</protein>
<gene>
    <name evidence="1" type="ORF">XD92_1054</name>
</gene>
<dbReference type="EMBL" id="LGGN01000201">
    <property type="protein sequence ID" value="KUK76796.1"/>
    <property type="molecule type" value="Genomic_DNA"/>
</dbReference>
<reference evidence="2" key="1">
    <citation type="journal article" date="2015" name="MBio">
        <title>Genome-Resolved Metagenomic Analysis Reveals Roles for Candidate Phyla and Other Microbial Community Members in Biogeochemical Transformations in Oil Reservoirs.</title>
        <authorList>
            <person name="Hu P."/>
            <person name="Tom L."/>
            <person name="Singh A."/>
            <person name="Thomas B.C."/>
            <person name="Baker B.J."/>
            <person name="Piceno Y.M."/>
            <person name="Andersen G.L."/>
            <person name="Banfield J.F."/>
        </authorList>
    </citation>
    <scope>NUCLEOTIDE SEQUENCE [LARGE SCALE GENOMIC DNA]</scope>
</reference>
<dbReference type="AlphaFoldDB" id="A0A117LZZ7"/>
<name>A0A117LZZ7_9BACT</name>
<evidence type="ECO:0000313" key="1">
    <source>
        <dbReference type="EMBL" id="KUK76796.1"/>
    </source>
</evidence>
<organism evidence="1 2">
    <name type="scientific">Proteiniphilum acetatigenes</name>
    <dbReference type="NCBI Taxonomy" id="294710"/>
    <lineage>
        <taxon>Bacteria</taxon>
        <taxon>Pseudomonadati</taxon>
        <taxon>Bacteroidota</taxon>
        <taxon>Bacteroidia</taxon>
        <taxon>Bacteroidales</taxon>
        <taxon>Dysgonomonadaceae</taxon>
        <taxon>Proteiniphilum</taxon>
    </lineage>
</organism>
<evidence type="ECO:0000313" key="2">
    <source>
        <dbReference type="Proteomes" id="UP000053860"/>
    </source>
</evidence>
<accession>A0A117LZZ7</accession>
<comment type="caution">
    <text evidence="1">The sequence shown here is derived from an EMBL/GenBank/DDBJ whole genome shotgun (WGS) entry which is preliminary data.</text>
</comment>